<reference evidence="5 6" key="1">
    <citation type="submission" date="2020-08" db="EMBL/GenBank/DDBJ databases">
        <title>Sequencing the genomes of 1000 actinobacteria strains.</title>
        <authorList>
            <person name="Klenk H.-P."/>
        </authorList>
    </citation>
    <scope>NUCLEOTIDE SEQUENCE [LARGE SCALE GENOMIC DNA]</scope>
    <source>
        <strain evidence="5 6">DSM 44598</strain>
    </source>
</reference>
<dbReference type="GO" id="GO:0032259">
    <property type="term" value="P:methylation"/>
    <property type="evidence" value="ECO:0007669"/>
    <property type="project" value="UniProtKB-KW"/>
</dbReference>
<dbReference type="AlphaFoldDB" id="A0A840W4T2"/>
<gene>
    <name evidence="5" type="ORF">HNR07_003107</name>
</gene>
<dbReference type="InterPro" id="IPR036414">
    <property type="entry name" value="YaeB_N_sf"/>
</dbReference>
<evidence type="ECO:0000256" key="1">
    <source>
        <dbReference type="ARBA" id="ARBA00022691"/>
    </source>
</evidence>
<comment type="similarity">
    <text evidence="2">Belongs to the tRNA methyltransferase O family.</text>
</comment>
<evidence type="ECO:0000313" key="6">
    <source>
        <dbReference type="Proteomes" id="UP000579647"/>
    </source>
</evidence>
<protein>
    <submittedName>
        <fullName evidence="5">tRNA (Thr-GGU) A37 N-methylase</fullName>
    </submittedName>
</protein>
<evidence type="ECO:0000256" key="2">
    <source>
        <dbReference type="ARBA" id="ARBA00033753"/>
    </source>
</evidence>
<dbReference type="Gene3D" id="2.40.30.70">
    <property type="entry name" value="YaeB-like"/>
    <property type="match status" value="1"/>
</dbReference>
<proteinExistence type="inferred from homology"/>
<dbReference type="InterPro" id="IPR036413">
    <property type="entry name" value="YaeB-like_sf"/>
</dbReference>
<keyword evidence="5" id="KW-0808">Transferase</keyword>
<evidence type="ECO:0000313" key="5">
    <source>
        <dbReference type="EMBL" id="MBB5491970.1"/>
    </source>
</evidence>
<evidence type="ECO:0000256" key="3">
    <source>
        <dbReference type="SAM" id="MobiDB-lite"/>
    </source>
</evidence>
<dbReference type="InterPro" id="IPR023370">
    <property type="entry name" value="TrmO-like_N"/>
</dbReference>
<organism evidence="5 6">
    <name type="scientific">Nocardiopsis metallicus</name>
    <dbReference type="NCBI Taxonomy" id="179819"/>
    <lineage>
        <taxon>Bacteria</taxon>
        <taxon>Bacillati</taxon>
        <taxon>Actinomycetota</taxon>
        <taxon>Actinomycetes</taxon>
        <taxon>Streptosporangiales</taxon>
        <taxon>Nocardiopsidaceae</taxon>
        <taxon>Nocardiopsis</taxon>
    </lineage>
</organism>
<accession>A0A840W4T2</accession>
<dbReference type="GO" id="GO:0008168">
    <property type="term" value="F:methyltransferase activity"/>
    <property type="evidence" value="ECO:0007669"/>
    <property type="project" value="UniProtKB-KW"/>
</dbReference>
<name>A0A840W4T2_9ACTN</name>
<dbReference type="Proteomes" id="UP000579647">
    <property type="component" value="Unassembled WGS sequence"/>
</dbReference>
<evidence type="ECO:0000259" key="4">
    <source>
        <dbReference type="PROSITE" id="PS51668"/>
    </source>
</evidence>
<dbReference type="PROSITE" id="PS51668">
    <property type="entry name" value="TSAA_2"/>
    <property type="match status" value="1"/>
</dbReference>
<keyword evidence="1" id="KW-0949">S-adenosyl-L-methionine</keyword>
<sequence>MVWHFSQGSEDDVHLSARHPRNNPAWPKTGTVVHRNHRHPARIAVSYPGPLRVDGRDLHVEDLDVVDGTPVLDLAP</sequence>
<feature type="region of interest" description="Disordered" evidence="3">
    <location>
        <begin position="1"/>
        <end position="34"/>
    </location>
</feature>
<dbReference type="Pfam" id="PF01980">
    <property type="entry name" value="TrmO_N"/>
    <property type="match status" value="1"/>
</dbReference>
<dbReference type="SUPFAM" id="SSF118196">
    <property type="entry name" value="YaeB-like"/>
    <property type="match status" value="1"/>
</dbReference>
<keyword evidence="6" id="KW-1185">Reference proteome</keyword>
<feature type="domain" description="TsaA-like" evidence="4">
    <location>
        <begin position="1"/>
        <end position="76"/>
    </location>
</feature>
<comment type="caution">
    <text evidence="5">The sequence shown here is derived from an EMBL/GenBank/DDBJ whole genome shotgun (WGS) entry which is preliminary data.</text>
</comment>
<dbReference type="RefSeq" id="WP_312893810.1">
    <property type="nucleotide sequence ID" value="NZ_BAAAKM010000164.1"/>
</dbReference>
<keyword evidence="5" id="KW-0489">Methyltransferase</keyword>
<dbReference type="EMBL" id="JACHDO010000001">
    <property type="protein sequence ID" value="MBB5491970.1"/>
    <property type="molecule type" value="Genomic_DNA"/>
</dbReference>